<comment type="caution">
    <text evidence="1">The sequence shown here is derived from an EMBL/GenBank/DDBJ whole genome shotgun (WGS) entry which is preliminary data.</text>
</comment>
<dbReference type="Proteomes" id="UP000287033">
    <property type="component" value="Unassembled WGS sequence"/>
</dbReference>
<keyword evidence="2" id="KW-1185">Reference proteome</keyword>
<dbReference type="AlphaFoldDB" id="A0A401TKD3"/>
<name>A0A401TKD3_CHIPU</name>
<accession>A0A401TKD3</accession>
<proteinExistence type="predicted"/>
<organism evidence="1 2">
    <name type="scientific">Chiloscyllium punctatum</name>
    <name type="common">Brownbanded bambooshark</name>
    <name type="synonym">Hemiscyllium punctatum</name>
    <dbReference type="NCBI Taxonomy" id="137246"/>
    <lineage>
        <taxon>Eukaryota</taxon>
        <taxon>Metazoa</taxon>
        <taxon>Chordata</taxon>
        <taxon>Craniata</taxon>
        <taxon>Vertebrata</taxon>
        <taxon>Chondrichthyes</taxon>
        <taxon>Elasmobranchii</taxon>
        <taxon>Galeomorphii</taxon>
        <taxon>Galeoidea</taxon>
        <taxon>Orectolobiformes</taxon>
        <taxon>Hemiscylliidae</taxon>
        <taxon>Chiloscyllium</taxon>
    </lineage>
</organism>
<reference evidence="1 2" key="1">
    <citation type="journal article" date="2018" name="Nat. Ecol. Evol.">
        <title>Shark genomes provide insights into elasmobranch evolution and the origin of vertebrates.</title>
        <authorList>
            <person name="Hara Y"/>
            <person name="Yamaguchi K"/>
            <person name="Onimaru K"/>
            <person name="Kadota M"/>
            <person name="Koyanagi M"/>
            <person name="Keeley SD"/>
            <person name="Tatsumi K"/>
            <person name="Tanaka K"/>
            <person name="Motone F"/>
            <person name="Kageyama Y"/>
            <person name="Nozu R"/>
            <person name="Adachi N"/>
            <person name="Nishimura O"/>
            <person name="Nakagawa R"/>
            <person name="Tanegashima C"/>
            <person name="Kiyatake I"/>
            <person name="Matsumoto R"/>
            <person name="Murakumo K"/>
            <person name="Nishida K"/>
            <person name="Terakita A"/>
            <person name="Kuratani S"/>
            <person name="Sato K"/>
            <person name="Hyodo S Kuraku.S."/>
        </authorList>
    </citation>
    <scope>NUCLEOTIDE SEQUENCE [LARGE SCALE GENOMIC DNA]</scope>
</reference>
<dbReference type="EMBL" id="BEZZ01090381">
    <property type="protein sequence ID" value="GCC43073.1"/>
    <property type="molecule type" value="Genomic_DNA"/>
</dbReference>
<protein>
    <submittedName>
        <fullName evidence="1">Uncharacterized protein</fullName>
    </submittedName>
</protein>
<evidence type="ECO:0000313" key="1">
    <source>
        <dbReference type="EMBL" id="GCC43073.1"/>
    </source>
</evidence>
<gene>
    <name evidence="1" type="ORF">chiPu_0026918</name>
</gene>
<sequence length="87" mass="9005">MKLVAEGEGAVPLELLGELDGAVRGAGLVALPAFEALLGVTVPVALAVHHVQHVVLHPVIRHRAVVVRAIDVQVIVDADLDGVAFPP</sequence>
<evidence type="ECO:0000313" key="2">
    <source>
        <dbReference type="Proteomes" id="UP000287033"/>
    </source>
</evidence>